<evidence type="ECO:0000313" key="2">
    <source>
        <dbReference type="Proteomes" id="UP000324800"/>
    </source>
</evidence>
<dbReference type="EMBL" id="SNRW01003708">
    <property type="protein sequence ID" value="KAA6389125.1"/>
    <property type="molecule type" value="Genomic_DNA"/>
</dbReference>
<dbReference type="Proteomes" id="UP000324800">
    <property type="component" value="Unassembled WGS sequence"/>
</dbReference>
<reference evidence="1 2" key="1">
    <citation type="submission" date="2019-03" db="EMBL/GenBank/DDBJ databases">
        <title>Single cell metagenomics reveals metabolic interactions within the superorganism composed of flagellate Streblomastix strix and complex community of Bacteroidetes bacteria on its surface.</title>
        <authorList>
            <person name="Treitli S.C."/>
            <person name="Kolisko M."/>
            <person name="Husnik F."/>
            <person name="Keeling P."/>
            <person name="Hampl V."/>
        </authorList>
    </citation>
    <scope>NUCLEOTIDE SEQUENCE [LARGE SCALE GENOMIC DNA]</scope>
    <source>
        <strain evidence="1">ST1C</strain>
    </source>
</reference>
<dbReference type="PANTHER" id="PTHR46060:SF1">
    <property type="entry name" value="MARINER MOS1 TRANSPOSASE-LIKE PROTEIN"/>
    <property type="match status" value="1"/>
</dbReference>
<organism evidence="1 2">
    <name type="scientific">Streblomastix strix</name>
    <dbReference type="NCBI Taxonomy" id="222440"/>
    <lineage>
        <taxon>Eukaryota</taxon>
        <taxon>Metamonada</taxon>
        <taxon>Preaxostyla</taxon>
        <taxon>Oxymonadida</taxon>
        <taxon>Streblomastigidae</taxon>
        <taxon>Streblomastix</taxon>
    </lineage>
</organism>
<dbReference type="AlphaFoldDB" id="A0A5J4W2S3"/>
<dbReference type="Gene3D" id="3.30.420.10">
    <property type="entry name" value="Ribonuclease H-like superfamily/Ribonuclease H"/>
    <property type="match status" value="1"/>
</dbReference>
<evidence type="ECO:0000313" key="1">
    <source>
        <dbReference type="EMBL" id="KAA6389125.1"/>
    </source>
</evidence>
<dbReference type="PANTHER" id="PTHR46060">
    <property type="entry name" value="MARINER MOS1 TRANSPOSASE-LIKE PROTEIN"/>
    <property type="match status" value="1"/>
</dbReference>
<sequence>MMTVFFNGAGLYKLDVLPERETINSRSFRYRILYPMRRLVLQQQFDDGAEVLIHYDNAPAHTVRATQTAVQNAEYEKLVHPPYSPDLAPCDFFLFRNLKQYLEGNRHLTKEQLLQQIRQILDAIPQRTWRAVFCNWLERLRSCIELHGEYVEI</sequence>
<protein>
    <submittedName>
        <fullName evidence="1">Putative mariner mos1 transposase</fullName>
    </submittedName>
</protein>
<proteinExistence type="predicted"/>
<name>A0A5J4W2S3_9EUKA</name>
<dbReference type="OrthoDB" id="10042427at2759"/>
<comment type="caution">
    <text evidence="1">The sequence shown here is derived from an EMBL/GenBank/DDBJ whole genome shotgun (WGS) entry which is preliminary data.</text>
</comment>
<accession>A0A5J4W2S3</accession>
<dbReference type="GO" id="GO:0003676">
    <property type="term" value="F:nucleic acid binding"/>
    <property type="evidence" value="ECO:0007669"/>
    <property type="project" value="InterPro"/>
</dbReference>
<dbReference type="InterPro" id="IPR036397">
    <property type="entry name" value="RNaseH_sf"/>
</dbReference>
<dbReference type="InterPro" id="IPR052709">
    <property type="entry name" value="Transposase-MT_Hybrid"/>
</dbReference>
<gene>
    <name evidence="1" type="ORF">EZS28_015349</name>
</gene>